<comment type="caution">
    <text evidence="2">The sequence shown here is derived from an EMBL/GenBank/DDBJ whole genome shotgun (WGS) entry which is preliminary data.</text>
</comment>
<gene>
    <name evidence="2" type="ORF">JIN83_09165</name>
</gene>
<dbReference type="InterPro" id="IPR017853">
    <property type="entry name" value="GH"/>
</dbReference>
<dbReference type="PANTHER" id="PTHR43685">
    <property type="entry name" value="GLYCOSYLTRANSFERASE"/>
    <property type="match status" value="1"/>
</dbReference>
<keyword evidence="3" id="KW-1185">Reference proteome</keyword>
<sequence length="730" mass="82028">MPRENMQRLQVDGKFFRAGGRRVFLKMVTYGPFPEPLPEHLAQPLPELQRIRQAGFNAIRLYHEPDLALLGAAAEAGLWVFAGLSWDQGRDFISQPSLLAEARLKLDHGLKSWGQHPALAGLLVGNEIPADMVRWMGVNKVRRVIEQLIEQARAVQPDRLYGYASFPTTEFLEPSNADFTAMNVYLEQREQFAAYLPRLHNVAGDRPVLLSEFGLDTRRGGEDRQSEVLQWAFDESLSAGMAGLTIYSWSDCWLNGQRVMTDWDFGLTDRQGREKPAFHALAAKLPSIQQPEDGLNVADGPMFSVVVCTYNGAHRMHRCLAALTAMTYPHYEIIVVDDGSDDDLEQVVAEYDQVRLISIEHGGLSVARNVGAKAARGEIIAYTDDDCEPDAAWLTWLAHAFGKHGWDACGGPNLPPEPAAEGHGEERLDEAVVASAPGAPSHVLLGDQQAEHLPGCNLVVKKDAFVTIGGFDGNYRVAGDDVDFCWRLSKAGFRMGFHGAAFVWHRRRTSLWRYFKQQYGYGKAEALLMRDHPERFRRAGGARWQGHVYAGGAMCADQGSVIYHGPMGTAGYQQLVLTMQPQRPLRDGYCSRKARRRLALAENIQPWIRSFSRWWFSLGWRSSLEKVPKRKSFILVDSMETFNEYESKWWSASSVSRIEVLEELTHDGWCTLENDSDWDLERNGLRLLLAEEVLDDGRIFLARMECSASSRGRLPADFTGRLESLGLTRI</sequence>
<protein>
    <submittedName>
        <fullName evidence="2">Glycosyltransferase</fullName>
    </submittedName>
</protein>
<proteinExistence type="predicted"/>
<feature type="domain" description="Glycosyltransferase 2-like" evidence="1">
    <location>
        <begin position="304"/>
        <end position="408"/>
    </location>
</feature>
<evidence type="ECO:0000313" key="2">
    <source>
        <dbReference type="EMBL" id="MBK1855128.1"/>
    </source>
</evidence>
<dbReference type="Gene3D" id="3.90.550.10">
    <property type="entry name" value="Spore Coat Polysaccharide Biosynthesis Protein SpsA, Chain A"/>
    <property type="match status" value="1"/>
</dbReference>
<dbReference type="SUPFAM" id="SSF51445">
    <property type="entry name" value="(Trans)glycosidases"/>
    <property type="match status" value="1"/>
</dbReference>
<dbReference type="AlphaFoldDB" id="A0AAE2SC34"/>
<organism evidence="2 3">
    <name type="scientific">Oceaniferula flava</name>
    <dbReference type="NCBI Taxonomy" id="2800421"/>
    <lineage>
        <taxon>Bacteria</taxon>
        <taxon>Pseudomonadati</taxon>
        <taxon>Verrucomicrobiota</taxon>
        <taxon>Verrucomicrobiia</taxon>
        <taxon>Verrucomicrobiales</taxon>
        <taxon>Verrucomicrobiaceae</taxon>
        <taxon>Oceaniferula</taxon>
    </lineage>
</organism>
<dbReference type="InterPro" id="IPR050834">
    <property type="entry name" value="Glycosyltransf_2"/>
</dbReference>
<dbReference type="SUPFAM" id="SSF53448">
    <property type="entry name" value="Nucleotide-diphospho-sugar transferases"/>
    <property type="match status" value="1"/>
</dbReference>
<dbReference type="InterPro" id="IPR001173">
    <property type="entry name" value="Glyco_trans_2-like"/>
</dbReference>
<accession>A0AAE2SC34</accession>
<evidence type="ECO:0000313" key="3">
    <source>
        <dbReference type="Proteomes" id="UP000634206"/>
    </source>
</evidence>
<reference evidence="2" key="1">
    <citation type="submission" date="2021-01" db="EMBL/GenBank/DDBJ databases">
        <title>Modified the classification status of verrucomicrobia.</title>
        <authorList>
            <person name="Feng X."/>
        </authorList>
    </citation>
    <scope>NUCLEOTIDE SEQUENCE</scope>
    <source>
        <strain evidence="2">5K15</strain>
    </source>
</reference>
<evidence type="ECO:0000259" key="1">
    <source>
        <dbReference type="Pfam" id="PF00535"/>
    </source>
</evidence>
<dbReference type="Pfam" id="PF00535">
    <property type="entry name" value="Glycos_transf_2"/>
    <property type="match status" value="1"/>
</dbReference>
<dbReference type="Proteomes" id="UP000634206">
    <property type="component" value="Unassembled WGS sequence"/>
</dbReference>
<dbReference type="EMBL" id="JAENIG010000005">
    <property type="protein sequence ID" value="MBK1855128.1"/>
    <property type="molecule type" value="Genomic_DNA"/>
</dbReference>
<dbReference type="RefSeq" id="WP_309489739.1">
    <property type="nucleotide sequence ID" value="NZ_JAENIG010000005.1"/>
</dbReference>
<dbReference type="InterPro" id="IPR029044">
    <property type="entry name" value="Nucleotide-diphossugar_trans"/>
</dbReference>
<name>A0AAE2SC34_9BACT</name>
<dbReference type="PANTHER" id="PTHR43685:SF2">
    <property type="entry name" value="GLYCOSYLTRANSFERASE 2-LIKE DOMAIN-CONTAINING PROTEIN"/>
    <property type="match status" value="1"/>
</dbReference>
<dbReference type="Gene3D" id="3.20.20.80">
    <property type="entry name" value="Glycosidases"/>
    <property type="match status" value="1"/>
</dbReference>